<evidence type="ECO:0000259" key="7">
    <source>
        <dbReference type="PROSITE" id="PS51136"/>
    </source>
</evidence>
<evidence type="ECO:0000256" key="5">
    <source>
        <dbReference type="SAM" id="MobiDB-lite"/>
    </source>
</evidence>
<dbReference type="PANTHER" id="PTHR32075:SF6">
    <property type="entry name" value="ISWI CHROMATIN-REMODELING COMPLEX SUBUNIT YPL216W-RELATED"/>
    <property type="match status" value="1"/>
</dbReference>
<evidence type="ECO:0000259" key="6">
    <source>
        <dbReference type="PROSITE" id="PS50827"/>
    </source>
</evidence>
<feature type="domain" description="WAC" evidence="7">
    <location>
        <begin position="23"/>
        <end position="130"/>
    </location>
</feature>
<evidence type="ECO:0000256" key="4">
    <source>
        <dbReference type="SAM" id="Coils"/>
    </source>
</evidence>
<keyword evidence="4" id="KW-0175">Coiled coil</keyword>
<accession>A0A0X8HU01</accession>
<keyword evidence="2 3" id="KW-0539">Nucleus</keyword>
<protein>
    <submittedName>
        <fullName evidence="8">HER104Cp</fullName>
    </submittedName>
</protein>
<reference evidence="8 9" key="1">
    <citation type="submission" date="2016-01" db="EMBL/GenBank/DDBJ databases">
        <title>Genome sequence of the yeast Holleya sinecauda.</title>
        <authorList>
            <person name="Dietrich F.S."/>
        </authorList>
    </citation>
    <scope>NUCLEOTIDE SEQUENCE [LARGE SCALE GENOMIC DNA]</scope>
    <source>
        <strain evidence="8 9">ATCC 58844</strain>
    </source>
</reference>
<feature type="region of interest" description="Disordered" evidence="5">
    <location>
        <begin position="130"/>
        <end position="151"/>
    </location>
</feature>
<dbReference type="PROSITE" id="PS51136">
    <property type="entry name" value="WAC"/>
    <property type="match status" value="1"/>
</dbReference>
<dbReference type="AlphaFoldDB" id="A0A0X8HU01"/>
<dbReference type="Pfam" id="PF15613">
    <property type="entry name" value="WSD"/>
    <property type="match status" value="1"/>
</dbReference>
<feature type="domain" description="DDT" evidence="6">
    <location>
        <begin position="410"/>
        <end position="470"/>
    </location>
</feature>
<dbReference type="Pfam" id="PF02791">
    <property type="entry name" value="DDT"/>
    <property type="match status" value="1"/>
</dbReference>
<feature type="region of interest" description="Disordered" evidence="5">
    <location>
        <begin position="324"/>
        <end position="361"/>
    </location>
</feature>
<feature type="compositionally biased region" description="Polar residues" evidence="5">
    <location>
        <begin position="330"/>
        <end position="339"/>
    </location>
</feature>
<dbReference type="GO" id="GO:0000785">
    <property type="term" value="C:chromatin"/>
    <property type="evidence" value="ECO:0007669"/>
    <property type="project" value="UniProtKB-ARBA"/>
</dbReference>
<keyword evidence="9" id="KW-1185">Reference proteome</keyword>
<evidence type="ECO:0000256" key="2">
    <source>
        <dbReference type="ARBA" id="ARBA00023242"/>
    </source>
</evidence>
<dbReference type="STRING" id="45286.A0A0X8HU01"/>
<dbReference type="PROSITE" id="PS50827">
    <property type="entry name" value="DDT"/>
    <property type="match status" value="1"/>
</dbReference>
<comment type="subcellular location">
    <subcellularLocation>
        <location evidence="1 3">Nucleus</location>
    </subcellularLocation>
</comment>
<organism evidence="8 9">
    <name type="scientific">Eremothecium sinecaudum</name>
    <dbReference type="NCBI Taxonomy" id="45286"/>
    <lineage>
        <taxon>Eukaryota</taxon>
        <taxon>Fungi</taxon>
        <taxon>Dikarya</taxon>
        <taxon>Ascomycota</taxon>
        <taxon>Saccharomycotina</taxon>
        <taxon>Saccharomycetes</taxon>
        <taxon>Saccharomycetales</taxon>
        <taxon>Saccharomycetaceae</taxon>
        <taxon>Eremothecium</taxon>
    </lineage>
</organism>
<feature type="compositionally biased region" description="Polar residues" evidence="5">
    <location>
        <begin position="599"/>
        <end position="623"/>
    </location>
</feature>
<dbReference type="InterPro" id="IPR018501">
    <property type="entry name" value="DDT_dom"/>
</dbReference>
<dbReference type="OrthoDB" id="332390at2759"/>
<dbReference type="InterPro" id="IPR028941">
    <property type="entry name" value="WHIM2_dom"/>
</dbReference>
<dbReference type="GO" id="GO:0031509">
    <property type="term" value="P:subtelomeric heterochromatin formation"/>
    <property type="evidence" value="ECO:0007669"/>
    <property type="project" value="TreeGrafter"/>
</dbReference>
<dbReference type="EMBL" id="CP014245">
    <property type="protein sequence ID" value="AMD21383.1"/>
    <property type="molecule type" value="Genomic_DNA"/>
</dbReference>
<dbReference type="InterPro" id="IPR013136">
    <property type="entry name" value="WSTF_Acf1_Cbp146"/>
</dbReference>
<dbReference type="PANTHER" id="PTHR32075">
    <property type="entry name" value="ISWI CHROMATIN-REMODELING COMPLEX SUBUNIT YPL216W-RELATED"/>
    <property type="match status" value="1"/>
</dbReference>
<evidence type="ECO:0000256" key="1">
    <source>
        <dbReference type="ARBA" id="ARBA00004123"/>
    </source>
</evidence>
<evidence type="ECO:0000256" key="3">
    <source>
        <dbReference type="PROSITE-ProRule" id="PRU00475"/>
    </source>
</evidence>
<evidence type="ECO:0000313" key="9">
    <source>
        <dbReference type="Proteomes" id="UP000243052"/>
    </source>
</evidence>
<feature type="compositionally biased region" description="Low complexity" evidence="5">
    <location>
        <begin position="585"/>
        <end position="597"/>
    </location>
</feature>
<name>A0A0X8HU01_9SACH</name>
<dbReference type="GO" id="GO:0000781">
    <property type="term" value="C:chromosome, telomeric region"/>
    <property type="evidence" value="ECO:0007669"/>
    <property type="project" value="GOC"/>
</dbReference>
<sequence>MVLYKRKPIVLPTPKALPSKLSCRVWHIKETGEWFVTYQEYLDRMDFYMKHFFTCEITGTSCLTFFDALNSEEYQFKNVEEKFPLKLREPVARFLHFNEVRRLDLLVEQVYAKFKSDFFPGEIVYLRKNRQEMTPNPDDSQGDGERQMPQVTQNAVASNNNAQQLHYQKPYVIKEKAHFNALIDPVTRKQLSPAYSKYMLTEENAAANSNYVIFDQSQIYRDRSTFTKHLIKCFCKITLRRASSKIGAPWCVKEEYLPIYGITMEWPPEMSKYKDDPVETRVAPSTAKRSYEEFGAEELPYMIEENKTAEYSTVGNTGEIKKRVKKEDAYNSNPTSNGTGLADEDTKRRTQEQADQVGSEFSIQADTVPVTSIMEDMILPYVGPHRPLSSLSMLNNELEYIPVNSGAEQFNEFQKLIQCYTFLNTFSEKLFLSYFTWDDFITSIKCTDVKCLSGKYVEVRLTKGDRRDNNGEISEDDSLILEGCQTLKHPSVPKDVYEYINSKNNGYISYVIQEADTVDDTYLDAINENGSALLVECFVALLRLFLDEDSTWKTVVMENWYDDDDANQDKYEEFDRVEHLDGNKENNNPTTTTEGGTLHSKSSTGSPNQNGNESKAEKTNGNINEEEDSHSEQENSEDSHNISNPKIDSLLEKCLNFRKITWSERLTKRQFQNGFWIITLLGIYQDCMHLPMYTEFIHHFIEAVIPKESTSQLNKILWRNFCKNLTSEQKVTAIWILVDLCSNFSQDIKDAVETSMELCGKIRSERYKVGRDLKSESQKLSELQESLKKLPIEAAESTEAVELANKIKSQEEAVSHLQDDKVYLDRVLYENDFQRLRPLGVDRYGNKYYWLEFCGVPRSLPQDKETKVSLKSGRIWIQGPNSWNASFILGVSQEQVDSWNHLRYSLGAAEATKTVFKVYRADDGSYRACGTNSDQEDVELVNAKGIVTTTEKLTALQKKIIDETPEALLLTDSQWYCINSIDDYNTLVDWWDNWGRREHDLLKQVKSIEAEICSSLEHDLLSSNIRMQQQNLKQQLQENELIDEELHINSTDTEDENDEQFKDDEQLEAIANEIMKLDDSSKTRKILTRIRELERERDALLARKRSLETSNKASPRVQLRTERRRYRTSRDKKLKLKEEILTELINLPFTEPQNQVIKWENEVAKKFWKVSLTKGANGKPKVDVQHSVEDKISSVLKNTLKHQDSAAA</sequence>
<evidence type="ECO:0000313" key="8">
    <source>
        <dbReference type="EMBL" id="AMD21383.1"/>
    </source>
</evidence>
<dbReference type="RefSeq" id="XP_017988379.1">
    <property type="nucleotide sequence ID" value="XM_018132890.1"/>
</dbReference>
<feature type="coiled-coil region" evidence="4">
    <location>
        <begin position="1083"/>
        <end position="1110"/>
    </location>
</feature>
<gene>
    <name evidence="8" type="ORF">AW171_hschr53333</name>
</gene>
<dbReference type="GeneID" id="28724672"/>
<dbReference type="Proteomes" id="UP000243052">
    <property type="component" value="Chromosome v"/>
</dbReference>
<proteinExistence type="predicted"/>
<dbReference type="GO" id="GO:0005634">
    <property type="term" value="C:nucleus"/>
    <property type="evidence" value="ECO:0007669"/>
    <property type="project" value="UniProtKB-SubCell"/>
</dbReference>
<feature type="compositionally biased region" description="Basic and acidic residues" evidence="5">
    <location>
        <begin position="630"/>
        <end position="640"/>
    </location>
</feature>
<feature type="region of interest" description="Disordered" evidence="5">
    <location>
        <begin position="577"/>
        <end position="644"/>
    </location>
</feature>
<dbReference type="Pfam" id="PF10537">
    <property type="entry name" value="WAC_Acf1_DNA_bd"/>
    <property type="match status" value="1"/>
</dbReference>